<dbReference type="Proteomes" id="UP001642484">
    <property type="component" value="Unassembled WGS sequence"/>
</dbReference>
<evidence type="ECO:0000313" key="3">
    <source>
        <dbReference type="Proteomes" id="UP001642484"/>
    </source>
</evidence>
<sequence>MAQWNVEDIAQEVESLQTIVAMNKGSKVKESMVKSLVAKLQAIDSVPPSAYVRIMECFNESSLPEDMKKSCQMLWKKLVQRPLEGSLRLQTCPQSMTTVYNYLSKLEWSKIQDLTFTEACSLMVSRMKKCGLKSMKEKTKKHCAAFLVHLQEKQGHQVPTAGEFYKLAETVKDFLQKAYGDDPPAKIPPEVAGAVLCVAGNKGVRTSHKTLTTAGSSKAPSPCPDFTQFKGLMNMMEGIGSMLLKAKELDRFHMAQKQSLAKTSSSESLTHNDFQCSQATTTSTPLPLTMPQEPEKPEPEKAESGGGGACKENDKQAEKPLKGLEEYEQGAFELLNGRAQNKKCMRRPCASSEVLSGKNAKTEGKKEKGQQTPKVEPPKKVQKQQGWGCLRCRGNINGCSTCSKESFGGIKFYSRAEWVRYSQKNLAKGKWQHTLYKR</sequence>
<feature type="region of interest" description="Disordered" evidence="1">
    <location>
        <begin position="261"/>
        <end position="315"/>
    </location>
</feature>
<feature type="compositionally biased region" description="Basic and acidic residues" evidence="1">
    <location>
        <begin position="293"/>
        <end position="303"/>
    </location>
</feature>
<comment type="caution">
    <text evidence="2">The sequence shown here is derived from an EMBL/GenBank/DDBJ whole genome shotgun (WGS) entry which is preliminary data.</text>
</comment>
<evidence type="ECO:0000256" key="1">
    <source>
        <dbReference type="SAM" id="MobiDB-lite"/>
    </source>
</evidence>
<organism evidence="2 3">
    <name type="scientific">Durusdinium trenchii</name>
    <dbReference type="NCBI Taxonomy" id="1381693"/>
    <lineage>
        <taxon>Eukaryota</taxon>
        <taxon>Sar</taxon>
        <taxon>Alveolata</taxon>
        <taxon>Dinophyceae</taxon>
        <taxon>Suessiales</taxon>
        <taxon>Symbiodiniaceae</taxon>
        <taxon>Durusdinium</taxon>
    </lineage>
</organism>
<protein>
    <submittedName>
        <fullName evidence="2">Uncharacterized protein</fullName>
    </submittedName>
</protein>
<feature type="compositionally biased region" description="Low complexity" evidence="1">
    <location>
        <begin position="280"/>
        <end position="292"/>
    </location>
</feature>
<reference evidence="2 3" key="1">
    <citation type="submission" date="2024-02" db="EMBL/GenBank/DDBJ databases">
        <authorList>
            <person name="Chen Y."/>
            <person name="Shah S."/>
            <person name="Dougan E. K."/>
            <person name="Thang M."/>
            <person name="Chan C."/>
        </authorList>
    </citation>
    <scope>NUCLEOTIDE SEQUENCE [LARGE SCALE GENOMIC DNA]</scope>
</reference>
<feature type="compositionally biased region" description="Basic and acidic residues" evidence="1">
    <location>
        <begin position="360"/>
        <end position="369"/>
    </location>
</feature>
<dbReference type="EMBL" id="CAXAMN010007455">
    <property type="protein sequence ID" value="CAK9021696.1"/>
    <property type="molecule type" value="Genomic_DNA"/>
</dbReference>
<proteinExistence type="predicted"/>
<evidence type="ECO:0000313" key="2">
    <source>
        <dbReference type="EMBL" id="CAK9021696.1"/>
    </source>
</evidence>
<keyword evidence="3" id="KW-1185">Reference proteome</keyword>
<feature type="non-terminal residue" evidence="2">
    <location>
        <position position="438"/>
    </location>
</feature>
<accession>A0ABP0K581</accession>
<name>A0ABP0K581_9DINO</name>
<feature type="region of interest" description="Disordered" evidence="1">
    <location>
        <begin position="355"/>
        <end position="380"/>
    </location>
</feature>
<feature type="compositionally biased region" description="Polar residues" evidence="1">
    <location>
        <begin position="261"/>
        <end position="279"/>
    </location>
</feature>
<gene>
    <name evidence="2" type="ORF">CCMP2556_LOCUS14534</name>
</gene>